<feature type="signal peptide" evidence="1">
    <location>
        <begin position="1"/>
        <end position="21"/>
    </location>
</feature>
<keyword evidence="1" id="KW-0732">Signal</keyword>
<evidence type="ECO:0000256" key="1">
    <source>
        <dbReference type="SAM" id="SignalP"/>
    </source>
</evidence>
<organism evidence="2 3">
    <name type="scientific">Sorlinia euscelidii</name>
    <dbReference type="NCBI Taxonomy" id="3081148"/>
    <lineage>
        <taxon>Bacteria</taxon>
        <taxon>Pseudomonadati</taxon>
        <taxon>Pseudomonadota</taxon>
        <taxon>Alphaproteobacteria</taxon>
        <taxon>Acetobacterales</taxon>
        <taxon>Acetobacteraceae</taxon>
        <taxon>Sorlinia</taxon>
    </lineage>
</organism>
<dbReference type="PROSITE" id="PS51257">
    <property type="entry name" value="PROKAR_LIPOPROTEIN"/>
    <property type="match status" value="1"/>
</dbReference>
<dbReference type="EMBL" id="JAWJZY010000002">
    <property type="protein sequence ID" value="MEE8658249.1"/>
    <property type="molecule type" value="Genomic_DNA"/>
</dbReference>
<feature type="chain" id="PRO_5046709254" evidence="1">
    <location>
        <begin position="22"/>
        <end position="106"/>
    </location>
</feature>
<evidence type="ECO:0000313" key="3">
    <source>
        <dbReference type="Proteomes" id="UP001312908"/>
    </source>
</evidence>
<gene>
    <name evidence="2" type="ORF">DOFOFD_04410</name>
</gene>
<name>A0ABU7U058_9PROT</name>
<proteinExistence type="predicted"/>
<dbReference type="RefSeq" id="WP_394819200.1">
    <property type="nucleotide sequence ID" value="NZ_JAWJZY010000002.1"/>
</dbReference>
<dbReference type="Proteomes" id="UP001312908">
    <property type="component" value="Unassembled WGS sequence"/>
</dbReference>
<reference evidence="2 3" key="1">
    <citation type="submission" date="2023-10" db="EMBL/GenBank/DDBJ databases">
        <title>Sorlinia euscelidii gen. nov., sp. nov., an acetic acid bacteria isolated from the gut of Euscelidius variegatus emitter.</title>
        <authorList>
            <person name="Michoud G."/>
            <person name="Marasco R."/>
            <person name="Seferji K."/>
            <person name="Gonella E."/>
            <person name="Garuglieri E."/>
            <person name="Alma A."/>
            <person name="Mapelli F."/>
            <person name="Borin S."/>
            <person name="Daffonchio D."/>
            <person name="Crotti E."/>
        </authorList>
    </citation>
    <scope>NUCLEOTIDE SEQUENCE [LARGE SCALE GENOMIC DNA]</scope>
    <source>
        <strain evidence="2 3">EV16P</strain>
    </source>
</reference>
<accession>A0ABU7U058</accession>
<evidence type="ECO:0000313" key="2">
    <source>
        <dbReference type="EMBL" id="MEE8658249.1"/>
    </source>
</evidence>
<keyword evidence="3" id="KW-1185">Reference proteome</keyword>
<protein>
    <submittedName>
        <fullName evidence="2">Uncharacterized protein</fullName>
    </submittedName>
</protein>
<sequence>MLKKITATMLLMAGCAFHAHATTPSGGWALKEKTIEAKDYSLRIDVDPGGKYSVPGMAPSSVYWAQYVAFNDADGGYLGLMRGDGVKRAIVSIWAGLTQKAASFLS</sequence>
<comment type="caution">
    <text evidence="2">The sequence shown here is derived from an EMBL/GenBank/DDBJ whole genome shotgun (WGS) entry which is preliminary data.</text>
</comment>